<protein>
    <submittedName>
        <fullName evidence="1">Uncharacterized protein</fullName>
    </submittedName>
</protein>
<organism evidence="1 2">
    <name type="scientific">Ensifer adhaerens</name>
    <name type="common">Sinorhizobium morelense</name>
    <dbReference type="NCBI Taxonomy" id="106592"/>
    <lineage>
        <taxon>Bacteria</taxon>
        <taxon>Pseudomonadati</taxon>
        <taxon>Pseudomonadota</taxon>
        <taxon>Alphaproteobacteria</taxon>
        <taxon>Hyphomicrobiales</taxon>
        <taxon>Rhizobiaceae</taxon>
        <taxon>Sinorhizobium/Ensifer group</taxon>
        <taxon>Ensifer</taxon>
    </lineage>
</organism>
<sequence length="179" mass="19181">MLEPMTDTFFGNPVFAGLVAFSATSVTLAAVSWLASPVFGCSRQRAGWRAASGEITFAGRLSRWGRAVVSGRTRLSGKGEVRGKAALSGIEAPRDKEIVPGIDFEALQRELDEAFAPVGRDRGKNLMSGPTVVRAFIGGLPPSEDGEAGECDLPDRTDDGNKAPEFVGHSRRRHRRAKP</sequence>
<evidence type="ECO:0000313" key="2">
    <source>
        <dbReference type="Proteomes" id="UP000823773"/>
    </source>
</evidence>
<name>A0ACC5T1D6_ENSAD</name>
<gene>
    <name evidence="1" type="ORF">J2Z19_004684</name>
</gene>
<reference evidence="1" key="1">
    <citation type="submission" date="2021-03" db="EMBL/GenBank/DDBJ databases">
        <title>Genomic Encyclopedia of Type Strains, Phase IV (KMG-IV): sequencing the most valuable type-strain genomes for metagenomic binning, comparative biology and taxonomic classification.</title>
        <authorList>
            <person name="Goeker M."/>
        </authorList>
    </citation>
    <scope>NUCLEOTIDE SEQUENCE</scope>
    <source>
        <strain evidence="1">DSM 18131</strain>
    </source>
</reference>
<keyword evidence="2" id="KW-1185">Reference proteome</keyword>
<dbReference type="Proteomes" id="UP000823773">
    <property type="component" value="Unassembled WGS sequence"/>
</dbReference>
<accession>A0ACC5T1D6</accession>
<evidence type="ECO:0000313" key="1">
    <source>
        <dbReference type="EMBL" id="MBP1874951.1"/>
    </source>
</evidence>
<proteinExistence type="predicted"/>
<dbReference type="EMBL" id="JAGGJR010000008">
    <property type="protein sequence ID" value="MBP1874951.1"/>
    <property type="molecule type" value="Genomic_DNA"/>
</dbReference>
<comment type="caution">
    <text evidence="1">The sequence shown here is derived from an EMBL/GenBank/DDBJ whole genome shotgun (WGS) entry which is preliminary data.</text>
</comment>